<dbReference type="AlphaFoldDB" id="A0A839HMH3"/>
<proteinExistence type="inferred from homology"/>
<gene>
    <name evidence="4" type="ORF">H4F90_14680</name>
</gene>
<sequence length="75" mass="7780">MPIIEMHLLTGRTVAQKRGVAAAITEAVCAQLGVQPQQVRILITEHGGEDFSVAGQTAAMRAEAAAATLPTKDPA</sequence>
<feature type="domain" description="4-oxalocrotonate tautomerase-like" evidence="3">
    <location>
        <begin position="2"/>
        <end position="56"/>
    </location>
</feature>
<dbReference type="PANTHER" id="PTHR35530">
    <property type="entry name" value="TAUTOMERASE-RELATED"/>
    <property type="match status" value="1"/>
</dbReference>
<evidence type="ECO:0000259" key="3">
    <source>
        <dbReference type="Pfam" id="PF01361"/>
    </source>
</evidence>
<dbReference type="RefSeq" id="WP_182665926.1">
    <property type="nucleotide sequence ID" value="NZ_JACIVI010000007.1"/>
</dbReference>
<protein>
    <submittedName>
        <fullName evidence="4">Tautomerase family protein</fullName>
    </submittedName>
</protein>
<evidence type="ECO:0000256" key="2">
    <source>
        <dbReference type="ARBA" id="ARBA00023235"/>
    </source>
</evidence>
<dbReference type="Pfam" id="PF01361">
    <property type="entry name" value="Tautomerase"/>
    <property type="match status" value="1"/>
</dbReference>
<dbReference type="PANTHER" id="PTHR35530:SF1">
    <property type="entry name" value="2-HYDROXYMUCONATE TAUTOMERASE"/>
    <property type="match status" value="1"/>
</dbReference>
<keyword evidence="5" id="KW-1185">Reference proteome</keyword>
<dbReference type="InterPro" id="IPR014347">
    <property type="entry name" value="Tautomerase/MIF_sf"/>
</dbReference>
<evidence type="ECO:0000313" key="5">
    <source>
        <dbReference type="Proteomes" id="UP000586093"/>
    </source>
</evidence>
<dbReference type="Gene3D" id="3.30.429.10">
    <property type="entry name" value="Macrophage Migration Inhibitory Factor"/>
    <property type="match status" value="1"/>
</dbReference>
<dbReference type="EMBL" id="JACIVI010000007">
    <property type="protein sequence ID" value="MBB1163216.1"/>
    <property type="molecule type" value="Genomic_DNA"/>
</dbReference>
<name>A0A839HMH3_9BURK</name>
<reference evidence="4 5" key="1">
    <citation type="submission" date="2020-08" db="EMBL/GenBank/DDBJ databases">
        <title>Aquariorum lacteus gen. nov., sp. nov., a new member of the family Comamonadaceae, isolated from freshwater aquarium.</title>
        <authorList>
            <person name="Chun S.-J."/>
        </authorList>
    </citation>
    <scope>NUCLEOTIDE SEQUENCE [LARGE SCALE GENOMIC DNA]</scope>
    <source>
        <strain evidence="4 5">SJAQ100</strain>
    </source>
</reference>
<dbReference type="Proteomes" id="UP000586093">
    <property type="component" value="Unassembled WGS sequence"/>
</dbReference>
<evidence type="ECO:0000256" key="1">
    <source>
        <dbReference type="ARBA" id="ARBA00006723"/>
    </source>
</evidence>
<comment type="similarity">
    <text evidence="1">Belongs to the 4-oxalocrotonate tautomerase family.</text>
</comment>
<dbReference type="SUPFAM" id="SSF55331">
    <property type="entry name" value="Tautomerase/MIF"/>
    <property type="match status" value="1"/>
</dbReference>
<comment type="caution">
    <text evidence="4">The sequence shown here is derived from an EMBL/GenBank/DDBJ whole genome shotgun (WGS) entry which is preliminary data.</text>
</comment>
<keyword evidence="2" id="KW-0413">Isomerase</keyword>
<evidence type="ECO:0000313" key="4">
    <source>
        <dbReference type="EMBL" id="MBB1163216.1"/>
    </source>
</evidence>
<accession>A0A839HMH3</accession>
<dbReference type="InterPro" id="IPR004370">
    <property type="entry name" value="4-OT-like_dom"/>
</dbReference>
<dbReference type="GO" id="GO:0016853">
    <property type="term" value="F:isomerase activity"/>
    <property type="evidence" value="ECO:0007669"/>
    <property type="project" value="UniProtKB-KW"/>
</dbReference>
<organism evidence="4 5">
    <name type="scientific">Aquariibacter albus</name>
    <dbReference type="NCBI Taxonomy" id="2759899"/>
    <lineage>
        <taxon>Bacteria</taxon>
        <taxon>Pseudomonadati</taxon>
        <taxon>Pseudomonadota</taxon>
        <taxon>Betaproteobacteria</taxon>
        <taxon>Burkholderiales</taxon>
        <taxon>Sphaerotilaceae</taxon>
        <taxon>Aquariibacter</taxon>
    </lineage>
</organism>